<keyword evidence="1" id="KW-0732">Signal</keyword>
<feature type="signal peptide" evidence="1">
    <location>
        <begin position="1"/>
        <end position="17"/>
    </location>
</feature>
<gene>
    <name evidence="2" type="ORF">NLU13_1274</name>
</gene>
<protein>
    <submittedName>
        <fullName evidence="2">Uncharacterized protein</fullName>
    </submittedName>
</protein>
<comment type="caution">
    <text evidence="2">The sequence shown here is derived from an EMBL/GenBank/DDBJ whole genome shotgun (WGS) entry which is preliminary data.</text>
</comment>
<feature type="chain" id="PRO_5041304519" evidence="1">
    <location>
        <begin position="18"/>
        <end position="82"/>
    </location>
</feature>
<evidence type="ECO:0000313" key="3">
    <source>
        <dbReference type="Proteomes" id="UP001175261"/>
    </source>
</evidence>
<keyword evidence="3" id="KW-1185">Reference proteome</keyword>
<evidence type="ECO:0000256" key="1">
    <source>
        <dbReference type="SAM" id="SignalP"/>
    </source>
</evidence>
<dbReference type="EMBL" id="JAPDFR010000001">
    <property type="protein sequence ID" value="KAK0391775.1"/>
    <property type="molecule type" value="Genomic_DNA"/>
</dbReference>
<name>A0AA39LC78_SARSR</name>
<proteinExistence type="predicted"/>
<dbReference type="AlphaFoldDB" id="A0AA39LC78"/>
<organism evidence="2 3">
    <name type="scientific">Sarocladium strictum</name>
    <name type="common">Black bundle disease fungus</name>
    <name type="synonym">Acremonium strictum</name>
    <dbReference type="NCBI Taxonomy" id="5046"/>
    <lineage>
        <taxon>Eukaryota</taxon>
        <taxon>Fungi</taxon>
        <taxon>Dikarya</taxon>
        <taxon>Ascomycota</taxon>
        <taxon>Pezizomycotina</taxon>
        <taxon>Sordariomycetes</taxon>
        <taxon>Hypocreomycetidae</taxon>
        <taxon>Hypocreales</taxon>
        <taxon>Sarocladiaceae</taxon>
        <taxon>Sarocladium</taxon>
    </lineage>
</organism>
<accession>A0AA39LC78</accession>
<dbReference type="Proteomes" id="UP001175261">
    <property type="component" value="Unassembled WGS sequence"/>
</dbReference>
<sequence>MKFPAVAVAFMATLAAAAPSPQCKPGTYACTTNPKTGGPGWQVCNTSSKWVYAGDCPPDTVCKFYKPSLSPYCVPSNFQFPQ</sequence>
<evidence type="ECO:0000313" key="2">
    <source>
        <dbReference type="EMBL" id="KAK0391775.1"/>
    </source>
</evidence>
<reference evidence="2" key="1">
    <citation type="submission" date="2022-10" db="EMBL/GenBank/DDBJ databases">
        <title>Determination and structural analysis of whole genome sequence of Sarocladium strictum F4-1.</title>
        <authorList>
            <person name="Hu L."/>
            <person name="Jiang Y."/>
        </authorList>
    </citation>
    <scope>NUCLEOTIDE SEQUENCE</scope>
    <source>
        <strain evidence="2">F4-1</strain>
    </source>
</reference>